<feature type="modified residue" description="4-aspartylphosphate" evidence="5">
    <location>
        <position position="460"/>
    </location>
</feature>
<keyword evidence="3 5" id="KW-0597">Phosphoprotein</keyword>
<evidence type="ECO:0000259" key="7">
    <source>
        <dbReference type="PROSITE" id="PS50109"/>
    </source>
</evidence>
<dbReference type="PANTHER" id="PTHR45339">
    <property type="entry name" value="HYBRID SIGNAL TRANSDUCTION HISTIDINE KINASE J"/>
    <property type="match status" value="1"/>
</dbReference>
<dbReference type="Gene3D" id="3.40.50.2300">
    <property type="match status" value="2"/>
</dbReference>
<dbReference type="SMART" id="SM00387">
    <property type="entry name" value="HATPase_c"/>
    <property type="match status" value="1"/>
</dbReference>
<evidence type="ECO:0000256" key="3">
    <source>
        <dbReference type="ARBA" id="ARBA00022553"/>
    </source>
</evidence>
<accession>A0A8T4H9X1</accession>
<gene>
    <name evidence="9" type="ORF">J5U18_05790</name>
</gene>
<evidence type="ECO:0000256" key="1">
    <source>
        <dbReference type="ARBA" id="ARBA00000085"/>
    </source>
</evidence>
<dbReference type="PRINTS" id="PR00344">
    <property type="entry name" value="BCTRLSENSOR"/>
</dbReference>
<feature type="domain" description="Histidine kinase" evidence="7">
    <location>
        <begin position="166"/>
        <end position="387"/>
    </location>
</feature>
<dbReference type="InterPro" id="IPR004358">
    <property type="entry name" value="Sig_transdc_His_kin-like_C"/>
</dbReference>
<dbReference type="Gene3D" id="3.30.565.10">
    <property type="entry name" value="Histidine kinase-like ATPase, C-terminal domain"/>
    <property type="match status" value="1"/>
</dbReference>
<dbReference type="Pfam" id="PF02518">
    <property type="entry name" value="HATPase_c"/>
    <property type="match status" value="1"/>
</dbReference>
<dbReference type="InterPro" id="IPR005467">
    <property type="entry name" value="His_kinase_dom"/>
</dbReference>
<evidence type="ECO:0000256" key="5">
    <source>
        <dbReference type="PROSITE-ProRule" id="PRU00169"/>
    </source>
</evidence>
<dbReference type="PROSITE" id="PS50109">
    <property type="entry name" value="HIS_KIN"/>
    <property type="match status" value="1"/>
</dbReference>
<evidence type="ECO:0000259" key="8">
    <source>
        <dbReference type="PROSITE" id="PS50110"/>
    </source>
</evidence>
<sequence length="542" mass="60979">MEKLNLLIIDDKIENVISLTALLEEIDNLNILSTTDPNEALRICWKENISIALVDVQMPNINGFEFVSMLKGNPKTNHIIAIMVTAISKEDKYLLQGLNSGAVDYLYKPLNTAITIAKVRSFMQQVFTQQEIQAKNIQLEESKIELIQAKEESELARKSKELFLANMSHEIRTPINGIIGISQMLKNSHVSEEQTDWIQRLESASQDLLTIINDILDISKIDSGMMKIENDTFSLHDLSDELYNLFYHKAQHKKLNFSIKIDEHISSYIISDLIRLKQILINFIANSIKFTAQGSVSLTIELLAKNNVKSHLKFTVKDTGIGIPTESLTKIFLAFEQAEEGITRKFGGTGLGLAIVQKLANLFGGKVVAKSDYGKGSEFSFECWFDTTDQFEKTAPKKALYSELPKFENLKVLIAEDNELNSFMLTNILKTWNCEVAIACNGKIALDYLKKEYFDLVMMDTHMPILSGIEAIKQIRSLSDPAIRDIAIITISASVMLSEQQEALEIGADQVIGKPFDPLQLYAMIQKVLFDKKGIKPLTIDN</sequence>
<feature type="modified residue" description="4-aspartylphosphate" evidence="5">
    <location>
        <position position="55"/>
    </location>
</feature>
<keyword evidence="4" id="KW-0902">Two-component regulatory system</keyword>
<dbReference type="CDD" id="cd00082">
    <property type="entry name" value="HisKA"/>
    <property type="match status" value="1"/>
</dbReference>
<evidence type="ECO:0000256" key="6">
    <source>
        <dbReference type="SAM" id="Coils"/>
    </source>
</evidence>
<dbReference type="CDD" id="cd17546">
    <property type="entry name" value="REC_hyHK_CKI1_RcsC-like"/>
    <property type="match status" value="1"/>
</dbReference>
<dbReference type="InterPro" id="IPR003661">
    <property type="entry name" value="HisK_dim/P_dom"/>
</dbReference>
<dbReference type="InterPro" id="IPR003594">
    <property type="entry name" value="HATPase_dom"/>
</dbReference>
<evidence type="ECO:0000256" key="2">
    <source>
        <dbReference type="ARBA" id="ARBA00012438"/>
    </source>
</evidence>
<evidence type="ECO:0000313" key="10">
    <source>
        <dbReference type="Proteomes" id="UP000679691"/>
    </source>
</evidence>
<comment type="catalytic activity">
    <reaction evidence="1">
        <text>ATP + protein L-histidine = ADP + protein N-phospho-L-histidine.</text>
        <dbReference type="EC" id="2.7.13.3"/>
    </reaction>
</comment>
<dbReference type="SMART" id="SM00388">
    <property type="entry name" value="HisKA"/>
    <property type="match status" value="1"/>
</dbReference>
<dbReference type="Pfam" id="PF00072">
    <property type="entry name" value="Response_reg"/>
    <property type="match status" value="2"/>
</dbReference>
<dbReference type="Proteomes" id="UP000679691">
    <property type="component" value="Unassembled WGS sequence"/>
</dbReference>
<dbReference type="RefSeq" id="WP_353546563.1">
    <property type="nucleotide sequence ID" value="NZ_JAGKSB010000005.1"/>
</dbReference>
<keyword evidence="10" id="KW-1185">Reference proteome</keyword>
<dbReference type="PROSITE" id="PS50110">
    <property type="entry name" value="RESPONSE_REGULATORY"/>
    <property type="match status" value="2"/>
</dbReference>
<dbReference type="EMBL" id="JAGKSB010000005">
    <property type="protein sequence ID" value="MBP3943075.1"/>
    <property type="molecule type" value="Genomic_DNA"/>
</dbReference>
<dbReference type="InterPro" id="IPR011006">
    <property type="entry name" value="CheY-like_superfamily"/>
</dbReference>
<feature type="domain" description="Response regulatory" evidence="8">
    <location>
        <begin position="5"/>
        <end position="123"/>
    </location>
</feature>
<dbReference type="AlphaFoldDB" id="A0A8T4H9X1"/>
<evidence type="ECO:0000313" key="9">
    <source>
        <dbReference type="EMBL" id="MBP3943075.1"/>
    </source>
</evidence>
<feature type="coiled-coil region" evidence="6">
    <location>
        <begin position="132"/>
        <end position="159"/>
    </location>
</feature>
<feature type="domain" description="Response regulatory" evidence="8">
    <location>
        <begin position="411"/>
        <end position="529"/>
    </location>
</feature>
<reference evidence="9" key="1">
    <citation type="submission" date="2021-03" db="EMBL/GenBank/DDBJ databases">
        <authorList>
            <person name="Lu T."/>
            <person name="Wang Q."/>
            <person name="Han X."/>
        </authorList>
    </citation>
    <scope>NUCLEOTIDE SEQUENCE</scope>
    <source>
        <strain evidence="9">WQ 2009</strain>
    </source>
</reference>
<comment type="caution">
    <text evidence="9">The sequence shown here is derived from an EMBL/GenBank/DDBJ whole genome shotgun (WGS) entry which is preliminary data.</text>
</comment>
<dbReference type="SUPFAM" id="SSF55874">
    <property type="entry name" value="ATPase domain of HSP90 chaperone/DNA topoisomerase II/histidine kinase"/>
    <property type="match status" value="1"/>
</dbReference>
<dbReference type="InterPro" id="IPR001789">
    <property type="entry name" value="Sig_transdc_resp-reg_receiver"/>
</dbReference>
<dbReference type="EC" id="2.7.13.3" evidence="2"/>
<dbReference type="GO" id="GO:0000155">
    <property type="term" value="F:phosphorelay sensor kinase activity"/>
    <property type="evidence" value="ECO:0007669"/>
    <property type="project" value="InterPro"/>
</dbReference>
<dbReference type="FunFam" id="3.30.565.10:FF:000010">
    <property type="entry name" value="Sensor histidine kinase RcsC"/>
    <property type="match status" value="1"/>
</dbReference>
<dbReference type="SUPFAM" id="SSF52172">
    <property type="entry name" value="CheY-like"/>
    <property type="match status" value="2"/>
</dbReference>
<proteinExistence type="predicted"/>
<dbReference type="SMART" id="SM00448">
    <property type="entry name" value="REC"/>
    <property type="match status" value="2"/>
</dbReference>
<dbReference type="PANTHER" id="PTHR45339:SF1">
    <property type="entry name" value="HYBRID SIGNAL TRANSDUCTION HISTIDINE KINASE J"/>
    <property type="match status" value="1"/>
</dbReference>
<name>A0A8T4H9X1_9SPHI</name>
<keyword evidence="6" id="KW-0175">Coiled coil</keyword>
<evidence type="ECO:0000256" key="4">
    <source>
        <dbReference type="ARBA" id="ARBA00023012"/>
    </source>
</evidence>
<organism evidence="9 10">
    <name type="scientific">Rhinopithecimicrobium faecis</name>
    <dbReference type="NCBI Taxonomy" id="2820698"/>
    <lineage>
        <taxon>Bacteria</taxon>
        <taxon>Pseudomonadati</taxon>
        <taxon>Bacteroidota</taxon>
        <taxon>Sphingobacteriia</taxon>
        <taxon>Sphingobacteriales</taxon>
        <taxon>Sphingobacteriaceae</taxon>
        <taxon>Rhinopithecimicrobium</taxon>
    </lineage>
</organism>
<dbReference type="InterPro" id="IPR036890">
    <property type="entry name" value="HATPase_C_sf"/>
</dbReference>
<dbReference type="CDD" id="cd16922">
    <property type="entry name" value="HATPase_EvgS-ArcB-TorS-like"/>
    <property type="match status" value="1"/>
</dbReference>
<protein>
    <recommendedName>
        <fullName evidence="2">histidine kinase</fullName>
        <ecNumber evidence="2">2.7.13.3</ecNumber>
    </recommendedName>
</protein>
<dbReference type="Gene3D" id="1.10.287.130">
    <property type="match status" value="1"/>
</dbReference>
<dbReference type="Pfam" id="PF00512">
    <property type="entry name" value="HisKA"/>
    <property type="match status" value="1"/>
</dbReference>